<accession>A0A974XGC5</accession>
<dbReference type="SUPFAM" id="SSF54862">
    <property type="entry name" value="4Fe-4S ferredoxins"/>
    <property type="match status" value="1"/>
</dbReference>
<evidence type="ECO:0000256" key="3">
    <source>
        <dbReference type="ARBA" id="ARBA00023014"/>
    </source>
</evidence>
<keyword evidence="2" id="KW-0408">Iron</keyword>
<evidence type="ECO:0000313" key="5">
    <source>
        <dbReference type="EMBL" id="QSX09359.1"/>
    </source>
</evidence>
<sequence length="301" mass="32101">MKQLLVLSGKGGTGKTTVAGTFVELSQAKAVADCDVDAPNMHLVLKQANAPERFDYMGMDKALIDSETCINCGLCQRNCVFDAIDFLPSTNENKDQYKVSDFGCEGCGVCVYVCPVGAVSMMPSVDGALELFRNGRVFSTATLKMGSGTSGKLVSEVKQNLIKAAPKEGFAILDGSPGIGCPVIASISGVHMVLVVAEPSVSGLSDLDRIVATASKFQTPVALCINKADTNKEKTEEIRRYCQNNQIPLVGEIPFDQKVVEAVNQGKTMAGETGPAGIAIRDVYEKTMGVFWRIQGSNELR</sequence>
<feature type="domain" description="4Fe-4S ferredoxin-type" evidence="4">
    <location>
        <begin position="95"/>
        <end position="124"/>
    </location>
</feature>
<feature type="domain" description="4Fe-4S ferredoxin-type" evidence="4">
    <location>
        <begin position="60"/>
        <end position="89"/>
    </location>
</feature>
<dbReference type="AlphaFoldDB" id="A0A974XGC5"/>
<evidence type="ECO:0000259" key="4">
    <source>
        <dbReference type="PROSITE" id="PS51379"/>
    </source>
</evidence>
<dbReference type="Gene3D" id="3.40.50.300">
    <property type="entry name" value="P-loop containing nucleotide triphosphate hydrolases"/>
    <property type="match status" value="1"/>
</dbReference>
<dbReference type="SUPFAM" id="SSF52540">
    <property type="entry name" value="P-loop containing nucleoside triphosphate hydrolases"/>
    <property type="match status" value="1"/>
</dbReference>
<keyword evidence="6" id="KW-1185">Reference proteome</keyword>
<dbReference type="PROSITE" id="PS51379">
    <property type="entry name" value="4FE4S_FER_2"/>
    <property type="match status" value="2"/>
</dbReference>
<dbReference type="InterPro" id="IPR027417">
    <property type="entry name" value="P-loop_NTPase"/>
</dbReference>
<keyword evidence="1" id="KW-0479">Metal-binding</keyword>
<proteinExistence type="predicted"/>
<dbReference type="GO" id="GO:0046872">
    <property type="term" value="F:metal ion binding"/>
    <property type="evidence" value="ECO:0007669"/>
    <property type="project" value="UniProtKB-KW"/>
</dbReference>
<organism evidence="5 6">
    <name type="scientific">Alkalibacter rhizosphaerae</name>
    <dbReference type="NCBI Taxonomy" id="2815577"/>
    <lineage>
        <taxon>Bacteria</taxon>
        <taxon>Bacillati</taxon>
        <taxon>Bacillota</taxon>
        <taxon>Clostridia</taxon>
        <taxon>Eubacteriales</taxon>
        <taxon>Eubacteriaceae</taxon>
        <taxon>Alkalibacter</taxon>
    </lineage>
</organism>
<dbReference type="PANTHER" id="PTHR43534:SF1">
    <property type="entry name" value="4FE-4S CLUSTER CONTAINING PARA FAMILY ATPASE PROTEIN"/>
    <property type="match status" value="1"/>
</dbReference>
<evidence type="ECO:0000256" key="1">
    <source>
        <dbReference type="ARBA" id="ARBA00022723"/>
    </source>
</evidence>
<dbReference type="PANTHER" id="PTHR43534">
    <property type="entry name" value="MIND SUPERFAMILY P-LOOP ATPASE CONTAINING AN INSERTED FERREDOXIN DOMAIN"/>
    <property type="match status" value="1"/>
</dbReference>
<dbReference type="RefSeq" id="WP_207300694.1">
    <property type="nucleotide sequence ID" value="NZ_CP071444.1"/>
</dbReference>
<keyword evidence="3" id="KW-0411">Iron-sulfur</keyword>
<dbReference type="KEGG" id="alka:J0B03_04650"/>
<reference evidence="5" key="1">
    <citation type="submission" date="2021-03" db="EMBL/GenBank/DDBJ databases">
        <title>Alkalibacter marinus sp. nov., isolated from tidal flat sediment.</title>
        <authorList>
            <person name="Namirimu T."/>
            <person name="Yang J.-A."/>
            <person name="Yang S.-H."/>
            <person name="Kim Y.-J."/>
            <person name="Kwon K.K."/>
        </authorList>
    </citation>
    <scope>NUCLEOTIDE SEQUENCE</scope>
    <source>
        <strain evidence="5">ES005</strain>
    </source>
</reference>
<dbReference type="Proteomes" id="UP000663499">
    <property type="component" value="Chromosome"/>
</dbReference>
<dbReference type="InterPro" id="IPR017900">
    <property type="entry name" value="4Fe4S_Fe_S_CS"/>
</dbReference>
<dbReference type="InterPro" id="IPR002586">
    <property type="entry name" value="CobQ/CobB/MinD/ParA_Nub-bd_dom"/>
</dbReference>
<protein>
    <submittedName>
        <fullName evidence="5">4Fe-4S dicluster domain-containing protein</fullName>
    </submittedName>
</protein>
<dbReference type="Pfam" id="PF00037">
    <property type="entry name" value="Fer4"/>
    <property type="match status" value="1"/>
</dbReference>
<dbReference type="GO" id="GO:0051536">
    <property type="term" value="F:iron-sulfur cluster binding"/>
    <property type="evidence" value="ECO:0007669"/>
    <property type="project" value="UniProtKB-KW"/>
</dbReference>
<dbReference type="PROSITE" id="PS00198">
    <property type="entry name" value="4FE4S_FER_1"/>
    <property type="match status" value="1"/>
</dbReference>
<dbReference type="Pfam" id="PF01656">
    <property type="entry name" value="CbiA"/>
    <property type="match status" value="1"/>
</dbReference>
<gene>
    <name evidence="5" type="ORF">J0B03_04650</name>
</gene>
<evidence type="ECO:0000313" key="6">
    <source>
        <dbReference type="Proteomes" id="UP000663499"/>
    </source>
</evidence>
<dbReference type="EMBL" id="CP071444">
    <property type="protein sequence ID" value="QSX09359.1"/>
    <property type="molecule type" value="Genomic_DNA"/>
</dbReference>
<name>A0A974XGC5_9FIRM</name>
<evidence type="ECO:0000256" key="2">
    <source>
        <dbReference type="ARBA" id="ARBA00023004"/>
    </source>
</evidence>
<dbReference type="InterPro" id="IPR017896">
    <property type="entry name" value="4Fe4S_Fe-S-bd"/>
</dbReference>
<dbReference type="Gene3D" id="3.30.70.20">
    <property type="match status" value="1"/>
</dbReference>